<dbReference type="EMBL" id="QUAJ01000020">
    <property type="protein sequence ID" value="REI40393.1"/>
    <property type="molecule type" value="Genomic_DNA"/>
</dbReference>
<dbReference type="PANTHER" id="PTHR43808">
    <property type="entry name" value="ACETYLORNITHINE DEACETYLASE"/>
    <property type="match status" value="1"/>
</dbReference>
<dbReference type="PROSITE" id="PS00758">
    <property type="entry name" value="ARGE_DAPE_CPG2_1"/>
    <property type="match status" value="1"/>
</dbReference>
<dbReference type="InterPro" id="IPR002933">
    <property type="entry name" value="Peptidase_M20"/>
</dbReference>
<comment type="caution">
    <text evidence="9">The sequence shown here is derived from an EMBL/GenBank/DDBJ whole genome shotgun (WGS) entry which is preliminary data.</text>
</comment>
<name>A0ABX9KFQ5_9FUSO</name>
<dbReference type="PANTHER" id="PTHR43808:SF31">
    <property type="entry name" value="N-ACETYL-L-CITRULLINE DEACETYLASE"/>
    <property type="match status" value="1"/>
</dbReference>
<dbReference type="InterPro" id="IPR036264">
    <property type="entry name" value="Bact_exopeptidase_dim_dom"/>
</dbReference>
<dbReference type="CDD" id="cd03888">
    <property type="entry name" value="M20_PepV"/>
    <property type="match status" value="1"/>
</dbReference>
<dbReference type="NCBIfam" id="TIGR01887">
    <property type="entry name" value="dipeptidaselike"/>
    <property type="match status" value="1"/>
</dbReference>
<reference evidence="9 10" key="1">
    <citation type="submission" date="2018-08" db="EMBL/GenBank/DDBJ databases">
        <title>Draft genome sequence of Psychrilyobacter sp. strain SD5 isolated from Black Sea water.</title>
        <authorList>
            <person name="Yadav S."/>
            <person name="Villanueva L."/>
            <person name="Damste J.S.S."/>
        </authorList>
    </citation>
    <scope>NUCLEOTIDE SEQUENCE [LARGE SCALE GENOMIC DNA]</scope>
    <source>
        <strain evidence="9 10">SD5</strain>
    </source>
</reference>
<dbReference type="InterPro" id="IPR001261">
    <property type="entry name" value="ArgE/DapE_CS"/>
</dbReference>
<evidence type="ECO:0000256" key="8">
    <source>
        <dbReference type="ARBA" id="ARBA00023049"/>
    </source>
</evidence>
<keyword evidence="4" id="KW-0479">Metal-binding</keyword>
<sequence length="453" mass="49451">MLQDKILDYKDDVVKSIQEAIRIKSVEEAPLPGMPFGEGPAKALAHFLELGEKLGFESTNFDNYAGHIDLGDGEETLAILGHVDVVPEGEGWDHDPYGGIIADGKIFGRGTLDDKGPMIMCMYAMKALKDSGVKLDKKIRMILGANEETNWGCMDHYFGTLKMPQPTLAFTPDSSFPVTFAEKGIMQVTMTKNVNTKGITIEGGKAFNSVAESCEMTFPAELLTVLEGKVKEYNENNEYKMEIKDGKLISYGKSSHGARPESGYNAISALMGTLQGVDLGEISEFVSFYNSKIGMEYNGVSMGIGFEDADSGKLSLNIGKLSIKDGKIELGIDMRYPVTTKKEAVLEGLEKAAAENNLVLTVKSHTNALYSPKDTVLVKTLMDVYKEITGDVDAEPVAIGGGTYARAVDNGVAFGALLHDQEDNMHQKNEYIEISKLDTLLKIYVEAIYRLAK</sequence>
<keyword evidence="7" id="KW-0224">Dipeptidase</keyword>
<dbReference type="InterPro" id="IPR050072">
    <property type="entry name" value="Peptidase_M20A"/>
</dbReference>
<gene>
    <name evidence="9" type="ORF">DYH56_11070</name>
</gene>
<dbReference type="InterPro" id="IPR010964">
    <property type="entry name" value="M20A_pepV-rel"/>
</dbReference>
<dbReference type="Proteomes" id="UP000263486">
    <property type="component" value="Unassembled WGS sequence"/>
</dbReference>
<proteinExistence type="inferred from homology"/>
<keyword evidence="10" id="KW-1185">Reference proteome</keyword>
<evidence type="ECO:0000313" key="10">
    <source>
        <dbReference type="Proteomes" id="UP000263486"/>
    </source>
</evidence>
<keyword evidence="6" id="KW-0862">Zinc</keyword>
<dbReference type="Pfam" id="PF01546">
    <property type="entry name" value="Peptidase_M20"/>
    <property type="match status" value="1"/>
</dbReference>
<evidence type="ECO:0000256" key="2">
    <source>
        <dbReference type="ARBA" id="ARBA00006247"/>
    </source>
</evidence>
<dbReference type="RefSeq" id="WP_114642935.1">
    <property type="nucleotide sequence ID" value="NZ_JAACIO010000021.1"/>
</dbReference>
<comment type="cofactor">
    <cofactor evidence="1">
        <name>Zn(2+)</name>
        <dbReference type="ChEBI" id="CHEBI:29105"/>
    </cofactor>
</comment>
<protein>
    <submittedName>
        <fullName evidence="9">Dipeptidase PepV</fullName>
    </submittedName>
</protein>
<dbReference type="SUPFAM" id="SSF55031">
    <property type="entry name" value="Bacterial exopeptidase dimerisation domain"/>
    <property type="match status" value="1"/>
</dbReference>
<dbReference type="NCBIfam" id="NF005591">
    <property type="entry name" value="PRK07318.1"/>
    <property type="match status" value="1"/>
</dbReference>
<dbReference type="Gene3D" id="3.30.70.360">
    <property type="match status" value="2"/>
</dbReference>
<organism evidence="9 10">
    <name type="scientific">Psychrilyobacter piezotolerans</name>
    <dbReference type="NCBI Taxonomy" id="2293438"/>
    <lineage>
        <taxon>Bacteria</taxon>
        <taxon>Fusobacteriati</taxon>
        <taxon>Fusobacteriota</taxon>
        <taxon>Fusobacteriia</taxon>
        <taxon>Fusobacteriales</taxon>
        <taxon>Fusobacteriaceae</taxon>
        <taxon>Psychrilyobacter</taxon>
    </lineage>
</organism>
<evidence type="ECO:0000256" key="1">
    <source>
        <dbReference type="ARBA" id="ARBA00001947"/>
    </source>
</evidence>
<dbReference type="Gene3D" id="3.40.630.10">
    <property type="entry name" value="Zn peptidases"/>
    <property type="match status" value="1"/>
</dbReference>
<accession>A0ABX9KFQ5</accession>
<evidence type="ECO:0000256" key="5">
    <source>
        <dbReference type="ARBA" id="ARBA00022801"/>
    </source>
</evidence>
<dbReference type="SUPFAM" id="SSF53187">
    <property type="entry name" value="Zn-dependent exopeptidases"/>
    <property type="match status" value="1"/>
</dbReference>
<keyword evidence="3" id="KW-0645">Protease</keyword>
<evidence type="ECO:0000256" key="4">
    <source>
        <dbReference type="ARBA" id="ARBA00022723"/>
    </source>
</evidence>
<comment type="similarity">
    <text evidence="2">Belongs to the peptidase M20A family.</text>
</comment>
<keyword evidence="5" id="KW-0378">Hydrolase</keyword>
<keyword evidence="8" id="KW-0482">Metalloprotease</keyword>
<evidence type="ECO:0000256" key="6">
    <source>
        <dbReference type="ARBA" id="ARBA00022833"/>
    </source>
</evidence>
<evidence type="ECO:0000313" key="9">
    <source>
        <dbReference type="EMBL" id="REI40393.1"/>
    </source>
</evidence>
<evidence type="ECO:0000256" key="3">
    <source>
        <dbReference type="ARBA" id="ARBA00022670"/>
    </source>
</evidence>
<evidence type="ECO:0000256" key="7">
    <source>
        <dbReference type="ARBA" id="ARBA00022997"/>
    </source>
</evidence>